<dbReference type="EnsemblProtists" id="EOD30126">
    <property type="protein sequence ID" value="EOD30126"/>
    <property type="gene ID" value="EMIHUDRAFT_203608"/>
</dbReference>
<dbReference type="GO" id="GO:0016758">
    <property type="term" value="F:hexosyltransferase activity"/>
    <property type="evidence" value="ECO:0007669"/>
    <property type="project" value="InterPro"/>
</dbReference>
<evidence type="ECO:0000256" key="7">
    <source>
        <dbReference type="ARBA" id="ARBA00022989"/>
    </source>
</evidence>
<keyword evidence="7" id="KW-1133">Transmembrane helix</keyword>
<comment type="similarity">
    <text evidence="2">Belongs to the glycosyltransferase 31 family.</text>
</comment>
<dbReference type="KEGG" id="ehx:EMIHUDRAFT_203608"/>
<evidence type="ECO:0000256" key="4">
    <source>
        <dbReference type="ARBA" id="ARBA00022679"/>
    </source>
</evidence>
<proteinExistence type="inferred from homology"/>
<evidence type="ECO:0000256" key="5">
    <source>
        <dbReference type="ARBA" id="ARBA00022692"/>
    </source>
</evidence>
<reference evidence="11" key="1">
    <citation type="journal article" date="2013" name="Nature">
        <title>Pan genome of the phytoplankton Emiliania underpins its global distribution.</title>
        <authorList>
            <person name="Read B.A."/>
            <person name="Kegel J."/>
            <person name="Klute M.J."/>
            <person name="Kuo A."/>
            <person name="Lefebvre S.C."/>
            <person name="Maumus F."/>
            <person name="Mayer C."/>
            <person name="Miller J."/>
            <person name="Monier A."/>
            <person name="Salamov A."/>
            <person name="Young J."/>
            <person name="Aguilar M."/>
            <person name="Claverie J.M."/>
            <person name="Frickenhaus S."/>
            <person name="Gonzalez K."/>
            <person name="Herman E.K."/>
            <person name="Lin Y.C."/>
            <person name="Napier J."/>
            <person name="Ogata H."/>
            <person name="Sarno A.F."/>
            <person name="Shmutz J."/>
            <person name="Schroeder D."/>
            <person name="de Vargas C."/>
            <person name="Verret F."/>
            <person name="von Dassow P."/>
            <person name="Valentin K."/>
            <person name="Van de Peer Y."/>
            <person name="Wheeler G."/>
            <person name="Dacks J.B."/>
            <person name="Delwiche C.F."/>
            <person name="Dyhrman S.T."/>
            <person name="Glockner G."/>
            <person name="John U."/>
            <person name="Richards T."/>
            <person name="Worden A.Z."/>
            <person name="Zhang X."/>
            <person name="Grigoriev I.V."/>
            <person name="Allen A.E."/>
            <person name="Bidle K."/>
            <person name="Borodovsky M."/>
            <person name="Bowler C."/>
            <person name="Brownlee C."/>
            <person name="Cock J.M."/>
            <person name="Elias M."/>
            <person name="Gladyshev V.N."/>
            <person name="Groth M."/>
            <person name="Guda C."/>
            <person name="Hadaegh A."/>
            <person name="Iglesias-Rodriguez M.D."/>
            <person name="Jenkins J."/>
            <person name="Jones B.M."/>
            <person name="Lawson T."/>
            <person name="Leese F."/>
            <person name="Lindquist E."/>
            <person name="Lobanov A."/>
            <person name="Lomsadze A."/>
            <person name="Malik S.B."/>
            <person name="Marsh M.E."/>
            <person name="Mackinder L."/>
            <person name="Mock T."/>
            <person name="Mueller-Roeber B."/>
            <person name="Pagarete A."/>
            <person name="Parker M."/>
            <person name="Probert I."/>
            <person name="Quesneville H."/>
            <person name="Raines C."/>
            <person name="Rensing S.A."/>
            <person name="Riano-Pachon D.M."/>
            <person name="Richier S."/>
            <person name="Rokitta S."/>
            <person name="Shiraiwa Y."/>
            <person name="Soanes D.M."/>
            <person name="van der Giezen M."/>
            <person name="Wahlund T.M."/>
            <person name="Williams B."/>
            <person name="Wilson W."/>
            <person name="Wolfe G."/>
            <person name="Wurch L.L."/>
        </authorList>
    </citation>
    <scope>NUCLEOTIDE SEQUENCE</scope>
</reference>
<dbReference type="HOGENOM" id="CLU_640039_0_0_1"/>
<dbReference type="RefSeq" id="XP_005782555.1">
    <property type="nucleotide sequence ID" value="XM_005782498.1"/>
</dbReference>
<evidence type="ECO:0000256" key="6">
    <source>
        <dbReference type="ARBA" id="ARBA00022968"/>
    </source>
</evidence>
<accession>A0A0D3K2Z1</accession>
<dbReference type="GeneID" id="17275400"/>
<dbReference type="AlphaFoldDB" id="A0A0D3K2Z1"/>
<dbReference type="InterPro" id="IPR002659">
    <property type="entry name" value="Glyco_trans_31"/>
</dbReference>
<keyword evidence="9" id="KW-0472">Membrane</keyword>
<reference evidence="10" key="2">
    <citation type="submission" date="2024-10" db="UniProtKB">
        <authorList>
            <consortium name="EnsemblProtists"/>
        </authorList>
    </citation>
    <scope>IDENTIFICATION</scope>
</reference>
<dbReference type="PaxDb" id="2903-EOD30126"/>
<comment type="subcellular location">
    <subcellularLocation>
        <location evidence="1">Golgi apparatus membrane</location>
        <topology evidence="1">Single-pass type II membrane protein</topology>
    </subcellularLocation>
</comment>
<keyword evidence="4" id="KW-0808">Transferase</keyword>
<keyword evidence="3" id="KW-0328">Glycosyltransferase</keyword>
<dbReference type="GO" id="GO:0000139">
    <property type="term" value="C:Golgi membrane"/>
    <property type="evidence" value="ECO:0007669"/>
    <property type="project" value="UniProtKB-SubCell"/>
</dbReference>
<evidence type="ECO:0000256" key="2">
    <source>
        <dbReference type="ARBA" id="ARBA00008661"/>
    </source>
</evidence>
<keyword evidence="5" id="KW-0812">Transmembrane</keyword>
<dbReference type="Proteomes" id="UP000013827">
    <property type="component" value="Unassembled WGS sequence"/>
</dbReference>
<organism evidence="10 11">
    <name type="scientific">Emiliania huxleyi (strain CCMP1516)</name>
    <dbReference type="NCBI Taxonomy" id="280463"/>
    <lineage>
        <taxon>Eukaryota</taxon>
        <taxon>Haptista</taxon>
        <taxon>Haptophyta</taxon>
        <taxon>Prymnesiophyceae</taxon>
        <taxon>Isochrysidales</taxon>
        <taxon>Noelaerhabdaceae</taxon>
        <taxon>Emiliania</taxon>
    </lineage>
</organism>
<keyword evidence="6" id="KW-0735">Signal-anchor</keyword>
<name>A0A0D3K2Z1_EMIH1</name>
<evidence type="ECO:0000256" key="3">
    <source>
        <dbReference type="ARBA" id="ARBA00022676"/>
    </source>
</evidence>
<protein>
    <recommendedName>
        <fullName evidence="12">Hexosyltransferase</fullName>
    </recommendedName>
</protein>
<evidence type="ECO:0000313" key="11">
    <source>
        <dbReference type="Proteomes" id="UP000013827"/>
    </source>
</evidence>
<dbReference type="Pfam" id="PF01762">
    <property type="entry name" value="Galactosyl_T"/>
    <property type="match status" value="1"/>
</dbReference>
<sequence length="429" mass="46966">MAVPVAPDQAVIALGVMSTVVAFESGRATSSKMGLMRERVREAMSTASPGHGIATRFLLAQRNSKDASAVDAAALAENATHGDLLFVDMPERFYLCAWKKVLWYRHALRHFPAAGFILIADPDAFIQLNHLSEDLRSVQRLIDRGAASAHVHYGLVLWKAFYNAVSEEPAVDFSGWLCDDSGALRLRRRFERCRDVLRNASATAPERPEWLLPGKGADSAYDAWAEATLQPLKGCKGLQRGTRRALERMEASSGPYPFTSGPLFGLSRPLAELLAAPGGPADEWRRRIERTQPLRMYFSRGFRIPFTLRSAACYPASFDATHGRWVWELARASGFALDVTLVNTPFMVQHHPWLSFRHGAFSNASLVLHELKNPSSPGWAFAAARGSGPFVPFERGCGPCGAPPAGASRGAQGMGWVTAEHGREPNPSL</sequence>
<evidence type="ECO:0000256" key="1">
    <source>
        <dbReference type="ARBA" id="ARBA00004323"/>
    </source>
</evidence>
<keyword evidence="11" id="KW-1185">Reference proteome</keyword>
<evidence type="ECO:0000256" key="9">
    <source>
        <dbReference type="ARBA" id="ARBA00023136"/>
    </source>
</evidence>
<evidence type="ECO:0000313" key="10">
    <source>
        <dbReference type="EnsemblProtists" id="EOD30126"/>
    </source>
</evidence>
<keyword evidence="8" id="KW-0333">Golgi apparatus</keyword>
<evidence type="ECO:0008006" key="12">
    <source>
        <dbReference type="Google" id="ProtNLM"/>
    </source>
</evidence>
<evidence type="ECO:0000256" key="8">
    <source>
        <dbReference type="ARBA" id="ARBA00023034"/>
    </source>
</evidence>